<organism evidence="8 9">
    <name type="scientific">Natronospirillum operosum</name>
    <dbReference type="NCBI Taxonomy" id="2759953"/>
    <lineage>
        <taxon>Bacteria</taxon>
        <taxon>Pseudomonadati</taxon>
        <taxon>Pseudomonadota</taxon>
        <taxon>Gammaproteobacteria</taxon>
        <taxon>Oceanospirillales</taxon>
        <taxon>Natronospirillaceae</taxon>
        <taxon>Natronospirillum</taxon>
    </lineage>
</organism>
<evidence type="ECO:0000256" key="5">
    <source>
        <dbReference type="ARBA" id="ARBA00023052"/>
    </source>
</evidence>
<proteinExistence type="predicted"/>
<evidence type="ECO:0000256" key="4">
    <source>
        <dbReference type="ARBA" id="ARBA00023002"/>
    </source>
</evidence>
<feature type="region of interest" description="Disordered" evidence="6">
    <location>
        <begin position="345"/>
        <end position="388"/>
    </location>
</feature>
<evidence type="ECO:0000313" key="9">
    <source>
        <dbReference type="Proteomes" id="UP000297475"/>
    </source>
</evidence>
<evidence type="ECO:0000256" key="6">
    <source>
        <dbReference type="SAM" id="MobiDB-lite"/>
    </source>
</evidence>
<dbReference type="SUPFAM" id="SSF52922">
    <property type="entry name" value="TK C-terminal domain-like"/>
    <property type="match status" value="1"/>
</dbReference>
<sequence>MPSSTSPFAGLRHLLLEAPLPDLSDTRWRLADTDLGVSALAELFESQLLSRVLDLQARVLQPRGDAYYTIGSAGHEANAALGLAFRAGDPAFLHYRDAALFIQRSKAVPGQTITWDMLLSFMASTDDPIAGGRHKVLGSRPLNVPPQTSTIASHLPKAVGAAYSLGLWRRLGGQGEWSNDSVVLCSFGDASLNHSTAQGALNTAGWTAFQGVPLPLVFVCADNGIGISTPTPPGWVEASVSQRPGLHYIHANGLDLVDTWQAGCAAARHARRRQKPVFLHLDTVRLLGHAGSDTPESYLTPDQITAMEARDPLRYSAARLVHEGGFSRADLAQLLEQTLHRVDAVSEQTRQRPRLQDPQQVMSSIVPPKRASRADPDAHLPAGSQSPQPMAKLINQALHRLLRLYPQLVMAGEDIGRKGGVYGVTLRLQQTFGRHRVIDTLLDEQSILGLAIGLGQNGMLPIAEIQFLAYLHNAEDQLRGEAATLSFFSSGQYTNPMIVRIAGLGYQKGFGGHFHNDNALAVLRDIPGLVVACPSDGAEAVGMLQECVRLADEEQRVVVFLEPIARYHCRDLHEDGDQGWCRVDPGPDYRIPHRQFRCDEAPENSGGQAGKATRLAIITYGNGVYLSEQARPLLAEQGLAPRLIDLRWLTDIDHDALHETVHDCTHVLIVDECRRHGSVSEELMAELTERGFPGDRLARLTADDSFIALGRAATSTLPGRDDIVAAALSLAAQHDREATQ</sequence>
<dbReference type="EMBL" id="SRMF01000004">
    <property type="protein sequence ID" value="TGG92809.1"/>
    <property type="molecule type" value="Genomic_DNA"/>
</dbReference>
<evidence type="ECO:0000256" key="1">
    <source>
        <dbReference type="ARBA" id="ARBA00001964"/>
    </source>
</evidence>
<dbReference type="EC" id="1.2.4.4" evidence="3"/>
<protein>
    <recommendedName>
        <fullName evidence="3">3-methyl-2-oxobutanoate dehydrogenase (2-methylpropanoyl-transferring)</fullName>
        <ecNumber evidence="3">1.2.4.4</ecNumber>
    </recommendedName>
</protein>
<name>A0A4Z0WDJ5_9GAMM</name>
<keyword evidence="9" id="KW-1185">Reference proteome</keyword>
<comment type="function">
    <text evidence="2">E1 component of the 2-oxoglutarate dehydrogenase (OGDH) complex which catalyzes the decarboxylation of 2-oxoglutarate, the first step in the conversion of 2-oxoglutarate to succinyl-CoA and CO(2).</text>
</comment>
<dbReference type="SUPFAM" id="SSF52518">
    <property type="entry name" value="Thiamin diphosphate-binding fold (THDP-binding)"/>
    <property type="match status" value="2"/>
</dbReference>
<comment type="cofactor">
    <cofactor evidence="1">
        <name>thiamine diphosphate</name>
        <dbReference type="ChEBI" id="CHEBI:58937"/>
    </cofactor>
</comment>
<dbReference type="InterPro" id="IPR029061">
    <property type="entry name" value="THDP-binding"/>
</dbReference>
<dbReference type="Pfam" id="PF02780">
    <property type="entry name" value="Transketolase_C"/>
    <property type="match status" value="1"/>
</dbReference>
<dbReference type="InterPro" id="IPR001017">
    <property type="entry name" value="DH_E1"/>
</dbReference>
<feature type="domain" description="Transketolase-like pyrimidine-binding" evidence="7">
    <location>
        <begin position="388"/>
        <end position="569"/>
    </location>
</feature>
<dbReference type="InterPro" id="IPR005475">
    <property type="entry name" value="Transketolase-like_Pyr-bd"/>
</dbReference>
<evidence type="ECO:0000313" key="8">
    <source>
        <dbReference type="EMBL" id="TGG92809.1"/>
    </source>
</evidence>
<comment type="caution">
    <text evidence="8">The sequence shown here is derived from an EMBL/GenBank/DDBJ whole genome shotgun (WGS) entry which is preliminary data.</text>
</comment>
<dbReference type="Pfam" id="PF02779">
    <property type="entry name" value="Transket_pyr"/>
    <property type="match status" value="1"/>
</dbReference>
<accession>A0A4Z0WDJ5</accession>
<dbReference type="GO" id="GO:0007584">
    <property type="term" value="P:response to nutrient"/>
    <property type="evidence" value="ECO:0007669"/>
    <property type="project" value="TreeGrafter"/>
</dbReference>
<evidence type="ECO:0000256" key="2">
    <source>
        <dbReference type="ARBA" id="ARBA00003906"/>
    </source>
</evidence>
<dbReference type="PANTHER" id="PTHR42980:SF1">
    <property type="entry name" value="2-OXOISOVALERATE DEHYDROGENASE SUBUNIT BETA, MITOCHONDRIAL"/>
    <property type="match status" value="1"/>
</dbReference>
<dbReference type="Proteomes" id="UP000297475">
    <property type="component" value="Unassembled WGS sequence"/>
</dbReference>
<dbReference type="Gene3D" id="3.40.50.970">
    <property type="match status" value="2"/>
</dbReference>
<dbReference type="GO" id="GO:0003863">
    <property type="term" value="F:branched-chain 2-oxo acid dehydrogenase activity"/>
    <property type="evidence" value="ECO:0007669"/>
    <property type="project" value="UniProtKB-EC"/>
</dbReference>
<evidence type="ECO:0000259" key="7">
    <source>
        <dbReference type="SMART" id="SM00861"/>
    </source>
</evidence>
<dbReference type="InterPro" id="IPR009014">
    <property type="entry name" value="Transketo_C/PFOR_II"/>
</dbReference>
<dbReference type="SMART" id="SM00861">
    <property type="entry name" value="Transket_pyr"/>
    <property type="match status" value="1"/>
</dbReference>
<dbReference type="InterPro" id="IPR033248">
    <property type="entry name" value="Transketolase_C"/>
</dbReference>
<dbReference type="PANTHER" id="PTHR42980">
    <property type="entry name" value="2-OXOISOVALERATE DEHYDROGENASE SUBUNIT BETA-RELATED"/>
    <property type="match status" value="1"/>
</dbReference>
<dbReference type="AlphaFoldDB" id="A0A4Z0WDJ5"/>
<dbReference type="GO" id="GO:0009083">
    <property type="term" value="P:branched-chain amino acid catabolic process"/>
    <property type="evidence" value="ECO:0007669"/>
    <property type="project" value="TreeGrafter"/>
</dbReference>
<keyword evidence="4" id="KW-0560">Oxidoreductase</keyword>
<dbReference type="Pfam" id="PF00676">
    <property type="entry name" value="E1_dh"/>
    <property type="match status" value="1"/>
</dbReference>
<evidence type="ECO:0000256" key="3">
    <source>
        <dbReference type="ARBA" id="ARBA00012277"/>
    </source>
</evidence>
<gene>
    <name evidence="8" type="ORF">E4656_11820</name>
</gene>
<dbReference type="OrthoDB" id="9771835at2"/>
<reference evidence="8 9" key="1">
    <citation type="submission" date="2019-04" db="EMBL/GenBank/DDBJ databases">
        <title>Natronospirillum operosus gen. nov., sp. nov., a haloalkaliphilic satellite isolated from decaying biomass of laboratory culture of cyanobacterium Geitlerinema sp. and proposal of Natronospirillaceae fam. nov. and Saccharospirillaceae fam. nov.</title>
        <authorList>
            <person name="Kevbrin V."/>
            <person name="Boltyanskaya Y."/>
            <person name="Koziaeva V."/>
            <person name="Grouzdev D.S."/>
            <person name="Park M."/>
            <person name="Cho J."/>
        </authorList>
    </citation>
    <scope>NUCLEOTIDE SEQUENCE [LARGE SCALE GENOMIC DNA]</scope>
    <source>
        <strain evidence="8 9">G-116</strain>
    </source>
</reference>
<keyword evidence="5" id="KW-0786">Thiamine pyrophosphate</keyword>
<dbReference type="RefSeq" id="WP_135483481.1">
    <property type="nucleotide sequence ID" value="NZ_SRMF01000004.1"/>
</dbReference>
<dbReference type="Gene3D" id="3.40.50.920">
    <property type="match status" value="1"/>
</dbReference>